<gene>
    <name evidence="3" type="ORF">M2350_000311</name>
</gene>
<keyword evidence="4" id="KW-1185">Reference proteome</keyword>
<accession>A0ABT2EIY8</accession>
<proteinExistence type="predicted"/>
<dbReference type="Pfam" id="PF17170">
    <property type="entry name" value="DUF5128"/>
    <property type="match status" value="1"/>
</dbReference>
<feature type="repeat" description="NHL" evidence="2">
    <location>
        <begin position="167"/>
        <end position="203"/>
    </location>
</feature>
<dbReference type="PANTHER" id="PTHR24104">
    <property type="entry name" value="E3 UBIQUITIN-PROTEIN LIGASE NHLRC1-RELATED"/>
    <property type="match status" value="1"/>
</dbReference>
<dbReference type="Gene3D" id="2.120.10.30">
    <property type="entry name" value="TolB, C-terminal domain"/>
    <property type="match status" value="2"/>
</dbReference>
<dbReference type="InterPro" id="IPR011042">
    <property type="entry name" value="6-blade_b-propeller_TolB-like"/>
</dbReference>
<protein>
    <submittedName>
        <fullName evidence="3">Sugar lactone lactonase YvrE</fullName>
    </submittedName>
</protein>
<dbReference type="PANTHER" id="PTHR24104:SF25">
    <property type="entry name" value="PROTEIN LIN-41"/>
    <property type="match status" value="1"/>
</dbReference>
<dbReference type="SUPFAM" id="SSF101898">
    <property type="entry name" value="NHL repeat"/>
    <property type="match status" value="1"/>
</dbReference>
<evidence type="ECO:0000256" key="1">
    <source>
        <dbReference type="ARBA" id="ARBA00022737"/>
    </source>
</evidence>
<dbReference type="EMBL" id="JANUCP010000001">
    <property type="protein sequence ID" value="MCS3917914.1"/>
    <property type="molecule type" value="Genomic_DNA"/>
</dbReference>
<dbReference type="Proteomes" id="UP001204798">
    <property type="component" value="Unassembled WGS sequence"/>
</dbReference>
<dbReference type="InterPro" id="IPR001258">
    <property type="entry name" value="NHL_repeat"/>
</dbReference>
<keyword evidence="1" id="KW-0677">Repeat</keyword>
<organism evidence="3 4">
    <name type="scientific">Candidatus Fervidibacter sacchari</name>
    <dbReference type="NCBI Taxonomy" id="1448929"/>
    <lineage>
        <taxon>Bacteria</taxon>
        <taxon>Candidatus Fervidibacterota</taxon>
        <taxon>Candidatus Fervidibacter</taxon>
    </lineage>
</organism>
<dbReference type="PROSITE" id="PS51125">
    <property type="entry name" value="NHL"/>
    <property type="match status" value="2"/>
</dbReference>
<name>A0ABT2EIY8_9BACT</name>
<sequence>MAFGSDRYKFEVVEGWFKPPKGWHFGWIPAVACDFQGRVFVYSRSEHPLVILDSDGNFIDEWGVGILKDAHGIWIDAEGNVYCTERNNHCVFKFNPKGKLVMTLGTPGKPAEREGEPFNAPTDTVTVKPNNGNAPVAALFVSDGYRNSRVHKFTSDGQLIKSWGRQGSGPGEFNLPHCVRVDRYNRVWVCDRENRRIQIFDLEGNYLTEWRNLLRPNSLFFDPHDDVVYIAELEHRVSIWTLDGELIASWGGGKPSERAGEFLGGPHGIWVDAHGNLYVSEVLVNARVQKFVRV</sequence>
<comment type="caution">
    <text evidence="3">The sequence shown here is derived from an EMBL/GenBank/DDBJ whole genome shotgun (WGS) entry which is preliminary data.</text>
</comment>
<reference evidence="3 4" key="1">
    <citation type="submission" date="2022-08" db="EMBL/GenBank/DDBJ databases">
        <title>Bacterial and archaeal communities from various locations to study Microbial Dark Matter (Phase II).</title>
        <authorList>
            <person name="Stepanauskas R."/>
        </authorList>
    </citation>
    <scope>NUCLEOTIDE SEQUENCE [LARGE SCALE GENOMIC DNA]</scope>
    <source>
        <strain evidence="3 4">PD1</strain>
    </source>
</reference>
<evidence type="ECO:0000256" key="2">
    <source>
        <dbReference type="PROSITE-ProRule" id="PRU00504"/>
    </source>
</evidence>
<dbReference type="RefSeq" id="WP_259092699.1">
    <property type="nucleotide sequence ID" value="NZ_CP130454.1"/>
</dbReference>
<dbReference type="CDD" id="cd14958">
    <property type="entry name" value="NHL_PAL_like"/>
    <property type="match status" value="1"/>
</dbReference>
<evidence type="ECO:0000313" key="3">
    <source>
        <dbReference type="EMBL" id="MCS3917914.1"/>
    </source>
</evidence>
<evidence type="ECO:0000313" key="4">
    <source>
        <dbReference type="Proteomes" id="UP001204798"/>
    </source>
</evidence>
<dbReference type="InterPro" id="IPR050952">
    <property type="entry name" value="TRIM-NHL_E3_ligases"/>
</dbReference>
<feature type="repeat" description="NHL" evidence="2">
    <location>
        <begin position="56"/>
        <end position="97"/>
    </location>
</feature>